<feature type="domain" description="Sulfatase N-terminal" evidence="5">
    <location>
        <begin position="22"/>
        <end position="375"/>
    </location>
</feature>
<sequence length="1128" mass="120894">MRVFLIAASYLTSLVSAVAEKPNVIVLISDDAGYADWGFMDDYLQTLNPGQAPSPVPTPNLDALRARGVLCTNAYTAPVCSPSRAAIVTGSYQNRIGYEFNINNLTSPTAQDGLVPEAVTIFDRMKEAGYTTGAIGKWHLGARDDSAGLGNRPEYKGVDEFHGIWRGSRNYEVGAETVTRALRSTIREPFSDTVLETSAPWNVDANPSSSARPDLNAYITNGFGEGALQFIDRHYEDEDPFFLYVAFTAPHSPIGASPDIDDPRLAGLSGTRKNYASMVLTMDKEIGLLMDKIADPAGDGSVDLSEETYFIFINDNGGASGIGTVNTPLNGWKGSVYEGGTRVPFLMAGPGIPAQSTFHHPIHSIDILPTCLGAAEAPLPGGMDGVNLLPYFRGERTSAPHETITIRSGEKASLRHGDWKLVKASASSNFALYNLAHDIREANNLINEEPEIASSLIRHLTAFEAKNDKPRHAGLSDEPDSINLNDRFVFAPQPSNDLIFTSEETLVGGSLRNGDFNASSGLSTKSFEDTPEWFNAESTSQTTVATRTDLTFDGSRNAVIAESPGRGFGLDTGHTLEGGENFRVQYVWADASNWSDNLDRIRVSLFTTSDDTATGERTLIQGLDSQLSRSNSDYQEESALFSPIPASAAGKRLFVLIDSAQLGSGFARLDNFVLERGSVEADLTEATTLWNKPGAWMDPDTNAPDTLLTSDFFANCVLDFPARESFSYAAQNNLTRLTGLPAMVNRIDLSGEFAGDTPQSLRVNGAPLFLVNDLTNQPPTIGLTTTGADFEARLELPLEVYGDLLITGDGDAQFTLAGAVTEFEPLRGLRKEGSATLTVETAPQLTGTTTLAGGTLLVADGVNWEHSKIHVEEGATLGGGGTISSALSGNGTLSPGASIGTLTVANDLAPGRLLLEVDGADSDLLQVTGTLDLAQSKLVLSDLGQGFTEAAYPLIAYGSLSGEFQSVEGLPAGYELNYAYQTANDAPVVALVAVSNSPYETWIQEAGVSEALADFSADASGDGVPNGIAFFLGAPHPFTPLTDFLPLVDRENEGGRLIYRYRKAQPLPEIVQHSSDLLSWHEAVAGENGVSREVSPDHYGPDIDEIRFFFPETLIEDEPLFLRLQVTP</sequence>
<dbReference type="Gene3D" id="3.30.1120.10">
    <property type="match status" value="1"/>
</dbReference>
<keyword evidence="2" id="KW-0479">Metal-binding</keyword>
<dbReference type="GO" id="GO:0046872">
    <property type="term" value="F:metal ion binding"/>
    <property type="evidence" value="ECO:0007669"/>
    <property type="project" value="UniProtKB-KW"/>
</dbReference>
<dbReference type="AlphaFoldDB" id="A0A934RN64"/>
<reference evidence="6" key="1">
    <citation type="submission" date="2021-01" db="EMBL/GenBank/DDBJ databases">
        <title>Modified the classification status of verrucomicrobia.</title>
        <authorList>
            <person name="Feng X."/>
        </authorList>
    </citation>
    <scope>NUCLEOTIDE SEQUENCE</scope>
    <source>
        <strain evidence="6">KCTC 12986</strain>
    </source>
</reference>
<dbReference type="PANTHER" id="PTHR42693:SF53">
    <property type="entry name" value="ENDO-4-O-SULFATASE"/>
    <property type="match status" value="1"/>
</dbReference>
<protein>
    <submittedName>
        <fullName evidence="6">Sulfatase-like hydrolase/transferase</fullName>
    </submittedName>
</protein>
<dbReference type="Pfam" id="PF00884">
    <property type="entry name" value="Sulfatase"/>
    <property type="match status" value="1"/>
</dbReference>
<dbReference type="GO" id="GO:0004065">
    <property type="term" value="F:arylsulfatase activity"/>
    <property type="evidence" value="ECO:0007669"/>
    <property type="project" value="TreeGrafter"/>
</dbReference>
<evidence type="ECO:0000259" key="5">
    <source>
        <dbReference type="Pfam" id="PF00884"/>
    </source>
</evidence>
<evidence type="ECO:0000256" key="2">
    <source>
        <dbReference type="ARBA" id="ARBA00022723"/>
    </source>
</evidence>
<proteinExistence type="inferred from homology"/>
<evidence type="ECO:0000313" key="6">
    <source>
        <dbReference type="EMBL" id="MBK1833860.1"/>
    </source>
</evidence>
<evidence type="ECO:0000256" key="4">
    <source>
        <dbReference type="ARBA" id="ARBA00022837"/>
    </source>
</evidence>
<dbReference type="InterPro" id="IPR011050">
    <property type="entry name" value="Pectin_lyase_fold/virulence"/>
</dbReference>
<organism evidence="6 7">
    <name type="scientific">Roseibacillus ishigakijimensis</name>
    <dbReference type="NCBI Taxonomy" id="454146"/>
    <lineage>
        <taxon>Bacteria</taxon>
        <taxon>Pseudomonadati</taxon>
        <taxon>Verrucomicrobiota</taxon>
        <taxon>Verrucomicrobiia</taxon>
        <taxon>Verrucomicrobiales</taxon>
        <taxon>Verrucomicrobiaceae</taxon>
        <taxon>Roseibacillus</taxon>
    </lineage>
</organism>
<comment type="caution">
    <text evidence="6">The sequence shown here is derived from an EMBL/GenBank/DDBJ whole genome shotgun (WGS) entry which is preliminary data.</text>
</comment>
<evidence type="ECO:0000313" key="7">
    <source>
        <dbReference type="Proteomes" id="UP000604083"/>
    </source>
</evidence>
<dbReference type="Gene3D" id="3.40.720.10">
    <property type="entry name" value="Alkaline Phosphatase, subunit A"/>
    <property type="match status" value="1"/>
</dbReference>
<evidence type="ECO:0000256" key="1">
    <source>
        <dbReference type="ARBA" id="ARBA00008779"/>
    </source>
</evidence>
<dbReference type="InterPro" id="IPR017850">
    <property type="entry name" value="Alkaline_phosphatase_core_sf"/>
</dbReference>
<gene>
    <name evidence="6" type="ORF">JIN78_07300</name>
</gene>
<keyword evidence="3 6" id="KW-0378">Hydrolase</keyword>
<dbReference type="EMBL" id="JAENIO010000014">
    <property type="protein sequence ID" value="MBK1833860.1"/>
    <property type="molecule type" value="Genomic_DNA"/>
</dbReference>
<dbReference type="PROSITE" id="PS00523">
    <property type="entry name" value="SULFATASE_1"/>
    <property type="match status" value="1"/>
</dbReference>
<evidence type="ECO:0000256" key="3">
    <source>
        <dbReference type="ARBA" id="ARBA00022801"/>
    </source>
</evidence>
<dbReference type="Proteomes" id="UP000604083">
    <property type="component" value="Unassembled WGS sequence"/>
</dbReference>
<accession>A0A934RN64</accession>
<dbReference type="SUPFAM" id="SSF53649">
    <property type="entry name" value="Alkaline phosphatase-like"/>
    <property type="match status" value="1"/>
</dbReference>
<dbReference type="InterPro" id="IPR024607">
    <property type="entry name" value="Sulfatase_CS"/>
</dbReference>
<keyword evidence="4" id="KW-0106">Calcium</keyword>
<keyword evidence="7" id="KW-1185">Reference proteome</keyword>
<dbReference type="RefSeq" id="WP_200391294.1">
    <property type="nucleotide sequence ID" value="NZ_JAENIO010000014.1"/>
</dbReference>
<name>A0A934RN64_9BACT</name>
<dbReference type="InterPro" id="IPR050738">
    <property type="entry name" value="Sulfatase"/>
</dbReference>
<dbReference type="PROSITE" id="PS00149">
    <property type="entry name" value="SULFATASE_2"/>
    <property type="match status" value="1"/>
</dbReference>
<dbReference type="InterPro" id="IPR000917">
    <property type="entry name" value="Sulfatase_N"/>
</dbReference>
<dbReference type="PANTHER" id="PTHR42693">
    <property type="entry name" value="ARYLSULFATASE FAMILY MEMBER"/>
    <property type="match status" value="1"/>
</dbReference>
<dbReference type="SUPFAM" id="SSF51126">
    <property type="entry name" value="Pectin lyase-like"/>
    <property type="match status" value="1"/>
</dbReference>
<comment type="similarity">
    <text evidence="1">Belongs to the sulfatase family.</text>
</comment>